<name>A0A7J6DPF5_CANSA</name>
<evidence type="ECO:0000313" key="7">
    <source>
        <dbReference type="EMBL" id="KAF4368453.1"/>
    </source>
</evidence>
<dbReference type="SUPFAM" id="SSF47954">
    <property type="entry name" value="Cyclin-like"/>
    <property type="match status" value="1"/>
</dbReference>
<keyword evidence="9" id="KW-1185">Reference proteome</keyword>
<evidence type="ECO:0000313" key="9">
    <source>
        <dbReference type="Proteomes" id="UP000583929"/>
    </source>
</evidence>
<dbReference type="InterPro" id="IPR006671">
    <property type="entry name" value="Cyclin_N"/>
</dbReference>
<feature type="region of interest" description="Disordered" evidence="3">
    <location>
        <begin position="122"/>
        <end position="152"/>
    </location>
</feature>
<dbReference type="Gene3D" id="1.10.472.10">
    <property type="entry name" value="Cyclin-like"/>
    <property type="match status" value="1"/>
</dbReference>
<comment type="caution">
    <text evidence="5">The sequence shown here is derived from an EMBL/GenBank/DDBJ whole genome shotgun (WGS) entry which is preliminary data.</text>
</comment>
<reference evidence="8 9" key="1">
    <citation type="journal article" date="2020" name="bioRxiv">
        <title>Sequence and annotation of 42 cannabis genomes reveals extensive copy number variation in cannabinoid synthesis and pathogen resistance genes.</title>
        <authorList>
            <person name="Mckernan K.J."/>
            <person name="Helbert Y."/>
            <person name="Kane L.T."/>
            <person name="Ebling H."/>
            <person name="Zhang L."/>
            <person name="Liu B."/>
            <person name="Eaton Z."/>
            <person name="Mclaughlin S."/>
            <person name="Kingan S."/>
            <person name="Baybayan P."/>
            <person name="Concepcion G."/>
            <person name="Jordan M."/>
            <person name="Riva A."/>
            <person name="Barbazuk W."/>
            <person name="Harkins T."/>
        </authorList>
    </citation>
    <scope>NUCLEOTIDE SEQUENCE [LARGE SCALE GENOMIC DNA]</scope>
    <source>
        <strain evidence="8 9">cv. Jamaican Lion 4</strain>
        <strain evidence="5">Father</strain>
        <strain evidence="6">Mother</strain>
        <tissue evidence="5">Leaf</tissue>
    </source>
</reference>
<evidence type="ECO:0000256" key="1">
    <source>
        <dbReference type="ARBA" id="ARBA00011177"/>
    </source>
</evidence>
<protein>
    <recommendedName>
        <fullName evidence="2">B-like cyclin</fullName>
    </recommendedName>
</protein>
<dbReference type="EMBL" id="JAATIQ010000745">
    <property type="protein sequence ID" value="KAF4347984.1"/>
    <property type="molecule type" value="Genomic_DNA"/>
</dbReference>
<evidence type="ECO:0000313" key="8">
    <source>
        <dbReference type="Proteomes" id="UP000525078"/>
    </source>
</evidence>
<evidence type="ECO:0000313" key="6">
    <source>
        <dbReference type="EMBL" id="KAF4353945.1"/>
    </source>
</evidence>
<comment type="subunit">
    <text evidence="1">Interacts with the CDC2 protein kinase to form a serine/threonine kinase holoenzyme complex also known as maturation promoting factor (MPF). The cyclin subunit imparts substrate specificity to the complex.</text>
</comment>
<gene>
    <name evidence="6" type="ORF">F8388_011113</name>
    <name evidence="7" type="ORF">F8388_018577</name>
    <name evidence="5" type="ORF">G4B88_020990</name>
</gene>
<evidence type="ECO:0000256" key="2">
    <source>
        <dbReference type="ARBA" id="ARBA00032263"/>
    </source>
</evidence>
<dbReference type="Proteomes" id="UP000583929">
    <property type="component" value="Unassembled WGS sequence"/>
</dbReference>
<evidence type="ECO:0000259" key="4">
    <source>
        <dbReference type="Pfam" id="PF00134"/>
    </source>
</evidence>
<dbReference type="InterPro" id="IPR036915">
    <property type="entry name" value="Cyclin-like_sf"/>
</dbReference>
<evidence type="ECO:0000313" key="5">
    <source>
        <dbReference type="EMBL" id="KAF4347984.1"/>
    </source>
</evidence>
<dbReference type="AlphaFoldDB" id="A0A7J6DPF5"/>
<dbReference type="EMBL" id="JAATIP010000286">
    <property type="protein sequence ID" value="KAF4353945.1"/>
    <property type="molecule type" value="Genomic_DNA"/>
</dbReference>
<proteinExistence type="predicted"/>
<feature type="compositionally biased region" description="Gly residues" evidence="3">
    <location>
        <begin position="122"/>
        <end position="133"/>
    </location>
</feature>
<dbReference type="Proteomes" id="UP000525078">
    <property type="component" value="Unassembled WGS sequence"/>
</dbReference>
<accession>A0A7J6DPF5</accession>
<dbReference type="EMBL" id="JAATIP010000134">
    <property type="protein sequence ID" value="KAF4368453.1"/>
    <property type="molecule type" value="Genomic_DNA"/>
</dbReference>
<dbReference type="Pfam" id="PF00134">
    <property type="entry name" value="Cyclin_N"/>
    <property type="match status" value="1"/>
</dbReference>
<feature type="domain" description="Cyclin N-terminal" evidence="4">
    <location>
        <begin position="218"/>
        <end position="338"/>
    </location>
</feature>
<feature type="compositionally biased region" description="Basic and acidic residues" evidence="3">
    <location>
        <begin position="26"/>
        <end position="36"/>
    </location>
</feature>
<sequence>MRAQPRRKNYLLSSQYLRTGTEADEQFDHSSPVRHEEEDDRLAMQTGKLPCLEFENNPQSKVVDDIPDLVDDGNIPLNENLNHNGNKTNISKSSVNERGKSVVFGNHVPSGKGQPSLFLGGIIGPHGGQGGRGPSTESKRRRQHEGVGGPDYVDMEAEDRERAWDLEVVSDIFNDRDKEIIIRTNIDQETPIDTWYWHKDLYGFYTRKREMWKERALALRPCLLEFLIESAQLLEVSPIVKYTALSFFADRFYPRFSSSRFKEGGDIANWLLQPLRESNLQLFALVSLWISSKIHSSRPLSINCFKSLGDKVIKEQHFTNRDFLEAEVVLMQVLNFEIGAVDIAFTFLEELLHQLREVAKIGDLVNFEACMDIMDILYEKGEISTEHCSSHSLAASTLVASYVITVPKQRWEFPILPWVRFVTGCKEDDILEIVREILKHVFDPS</sequence>
<organism evidence="5 9">
    <name type="scientific">Cannabis sativa</name>
    <name type="common">Hemp</name>
    <name type="synonym">Marijuana</name>
    <dbReference type="NCBI Taxonomy" id="3483"/>
    <lineage>
        <taxon>Eukaryota</taxon>
        <taxon>Viridiplantae</taxon>
        <taxon>Streptophyta</taxon>
        <taxon>Embryophyta</taxon>
        <taxon>Tracheophyta</taxon>
        <taxon>Spermatophyta</taxon>
        <taxon>Magnoliopsida</taxon>
        <taxon>eudicotyledons</taxon>
        <taxon>Gunneridae</taxon>
        <taxon>Pentapetalae</taxon>
        <taxon>rosids</taxon>
        <taxon>fabids</taxon>
        <taxon>Rosales</taxon>
        <taxon>Cannabaceae</taxon>
        <taxon>Cannabis</taxon>
    </lineage>
</organism>
<evidence type="ECO:0000256" key="3">
    <source>
        <dbReference type="SAM" id="MobiDB-lite"/>
    </source>
</evidence>
<feature type="region of interest" description="Disordered" evidence="3">
    <location>
        <begin position="16"/>
        <end position="38"/>
    </location>
</feature>